<comment type="similarity">
    <text evidence="1">Belongs to the LysR transcriptional regulatory family.</text>
</comment>
<dbReference type="PANTHER" id="PTHR30126">
    <property type="entry name" value="HTH-TYPE TRANSCRIPTIONAL REGULATOR"/>
    <property type="match status" value="1"/>
</dbReference>
<dbReference type="OrthoDB" id="196624at2"/>
<keyword evidence="2" id="KW-0805">Transcription regulation</keyword>
<dbReference type="CDD" id="cd05466">
    <property type="entry name" value="PBP2_LTTR_substrate"/>
    <property type="match status" value="1"/>
</dbReference>
<evidence type="ECO:0000313" key="7">
    <source>
        <dbReference type="Proteomes" id="UP000016505"/>
    </source>
</evidence>
<dbReference type="KEGG" id="part:PARC_a1687"/>
<protein>
    <recommendedName>
        <fullName evidence="5">HTH lysR-type domain-containing protein</fullName>
    </recommendedName>
</protein>
<dbReference type="GO" id="GO:0000976">
    <property type="term" value="F:transcription cis-regulatory region binding"/>
    <property type="evidence" value="ECO:0007669"/>
    <property type="project" value="TreeGrafter"/>
</dbReference>
<evidence type="ECO:0000256" key="1">
    <source>
        <dbReference type="ARBA" id="ARBA00009437"/>
    </source>
</evidence>
<evidence type="ECO:0000313" key="6">
    <source>
        <dbReference type="EMBL" id="ATC86272.1"/>
    </source>
</evidence>
<dbReference type="Proteomes" id="UP000016505">
    <property type="component" value="Chromosome I"/>
</dbReference>
<proteinExistence type="inferred from homology"/>
<dbReference type="Pfam" id="PF03466">
    <property type="entry name" value="LysR_substrate"/>
    <property type="match status" value="1"/>
</dbReference>
<organism evidence="6 7">
    <name type="scientific">Pseudoalteromonas arctica A 37-1-2</name>
    <dbReference type="NCBI Taxonomy" id="1117313"/>
    <lineage>
        <taxon>Bacteria</taxon>
        <taxon>Pseudomonadati</taxon>
        <taxon>Pseudomonadota</taxon>
        <taxon>Gammaproteobacteria</taxon>
        <taxon>Alteromonadales</taxon>
        <taxon>Pseudoalteromonadaceae</taxon>
        <taxon>Pseudoalteromonas</taxon>
    </lineage>
</organism>
<dbReference type="GO" id="GO:0003700">
    <property type="term" value="F:DNA-binding transcription factor activity"/>
    <property type="evidence" value="ECO:0007669"/>
    <property type="project" value="InterPro"/>
</dbReference>
<evidence type="ECO:0000259" key="5">
    <source>
        <dbReference type="PROSITE" id="PS50931"/>
    </source>
</evidence>
<dbReference type="PRINTS" id="PR00039">
    <property type="entry name" value="HTHLYSR"/>
</dbReference>
<dbReference type="Gene3D" id="3.40.190.290">
    <property type="match status" value="1"/>
</dbReference>
<dbReference type="InterPro" id="IPR036388">
    <property type="entry name" value="WH-like_DNA-bd_sf"/>
</dbReference>
<accession>A0A290S2H9</accession>
<feature type="domain" description="HTH lysR-type" evidence="5">
    <location>
        <begin position="1"/>
        <end position="59"/>
    </location>
</feature>
<dbReference type="SUPFAM" id="SSF53850">
    <property type="entry name" value="Periplasmic binding protein-like II"/>
    <property type="match status" value="1"/>
</dbReference>
<evidence type="ECO:0000256" key="4">
    <source>
        <dbReference type="ARBA" id="ARBA00023163"/>
    </source>
</evidence>
<reference evidence="6 7" key="1">
    <citation type="journal article" date="2012" name="J. Bacteriol.">
        <title>Genome sequences of type strains of seven species of the marine bacterium Pseudoalteromonas.</title>
        <authorList>
            <person name="Xie B.B."/>
            <person name="Shu Y.L."/>
            <person name="Qin Q.L."/>
            <person name="Rong J.C."/>
            <person name="Zhang X.Y."/>
            <person name="Chen X.L."/>
            <person name="Shi M."/>
            <person name="He H.L."/>
            <person name="Zhou B.C."/>
            <person name="Zhang Y.Z."/>
        </authorList>
    </citation>
    <scope>NUCLEOTIDE SEQUENCE [LARGE SCALE GENOMIC DNA]</scope>
    <source>
        <strain evidence="6 7">A 37-1-2</strain>
    </source>
</reference>
<dbReference type="Gene3D" id="1.10.10.10">
    <property type="entry name" value="Winged helix-like DNA-binding domain superfamily/Winged helix DNA-binding domain"/>
    <property type="match status" value="1"/>
</dbReference>
<dbReference type="EMBL" id="CP011025">
    <property type="protein sequence ID" value="ATC86272.1"/>
    <property type="molecule type" value="Genomic_DNA"/>
</dbReference>
<dbReference type="SUPFAM" id="SSF46785">
    <property type="entry name" value="Winged helix' DNA-binding domain"/>
    <property type="match status" value="1"/>
</dbReference>
<gene>
    <name evidence="6" type="ORF">PARC_a1687</name>
</gene>
<name>A0A290S2H9_9GAMM</name>
<dbReference type="Pfam" id="PF00126">
    <property type="entry name" value="HTH_1"/>
    <property type="match status" value="1"/>
</dbReference>
<keyword evidence="3" id="KW-0238">DNA-binding</keyword>
<sequence length="302" mass="33845">MYSFEQLKIFVTVVETGSFSATARKLNRAQSGISQAISNLEIAINQTLFTRNKNIPSLTISGKALLPVAYSILHQQKYFDQKVDALAKNYEHEVIIAIDESLNNQDILKVITPLADQFPITNFEIISTTTDDVENLVKIGKAQLGIIYSDGELKVDMDFFLLGQARFLTISSPEHPLAKLKTVTSNDLKAHRQCVHRSLSQKELWFSYAISSRIWYANTHQTLIDLVVQSIGWALVPELAIKRYINQAEVVTLPVTHEQCGWLTPVGCVVSRSQSTGPVLQSLINRLQQHFLKSDSAGIKQF</sequence>
<dbReference type="InterPro" id="IPR005119">
    <property type="entry name" value="LysR_subst-bd"/>
</dbReference>
<dbReference type="InterPro" id="IPR000847">
    <property type="entry name" value="LysR_HTH_N"/>
</dbReference>
<dbReference type="AlphaFoldDB" id="A0A290S2H9"/>
<dbReference type="RefSeq" id="WP_010552554.1">
    <property type="nucleotide sequence ID" value="NZ_CP011025.1"/>
</dbReference>
<keyword evidence="4" id="KW-0804">Transcription</keyword>
<dbReference type="InterPro" id="IPR036390">
    <property type="entry name" value="WH_DNA-bd_sf"/>
</dbReference>
<dbReference type="PROSITE" id="PS50931">
    <property type="entry name" value="HTH_LYSR"/>
    <property type="match status" value="1"/>
</dbReference>
<evidence type="ECO:0000256" key="2">
    <source>
        <dbReference type="ARBA" id="ARBA00023015"/>
    </source>
</evidence>
<evidence type="ECO:0000256" key="3">
    <source>
        <dbReference type="ARBA" id="ARBA00023125"/>
    </source>
</evidence>
<dbReference type="PANTHER" id="PTHR30126:SF91">
    <property type="entry name" value="LYSR FAMILY TRANSCRIPTIONAL REGULATOR"/>
    <property type="match status" value="1"/>
</dbReference>